<evidence type="ECO:0000256" key="1">
    <source>
        <dbReference type="SAM" id="MobiDB-lite"/>
    </source>
</evidence>
<organism evidence="3 4">
    <name type="scientific">Actinomadura livida</name>
    <dbReference type="NCBI Taxonomy" id="79909"/>
    <lineage>
        <taxon>Bacteria</taxon>
        <taxon>Bacillati</taxon>
        <taxon>Actinomycetota</taxon>
        <taxon>Actinomycetes</taxon>
        <taxon>Streptosporangiales</taxon>
        <taxon>Thermomonosporaceae</taxon>
        <taxon>Actinomadura</taxon>
    </lineage>
</organism>
<dbReference type="AlphaFoldDB" id="A0A7W7MZD9"/>
<dbReference type="RefSeq" id="WP_184885538.1">
    <property type="nucleotide sequence ID" value="NZ_BAAAHD010000032.1"/>
</dbReference>
<reference evidence="2 5" key="1">
    <citation type="journal article" date="2019" name="Int. J. Syst. Evol. Microbiol.">
        <title>The Global Catalogue of Microorganisms (GCM) 10K type strain sequencing project: providing services to taxonomists for standard genome sequencing and annotation.</title>
        <authorList>
            <consortium name="The Broad Institute Genomics Platform"/>
            <consortium name="The Broad Institute Genome Sequencing Center for Infectious Disease"/>
            <person name="Wu L."/>
            <person name="Ma J."/>
        </authorList>
    </citation>
    <scope>NUCLEOTIDE SEQUENCE [LARGE SCALE GENOMIC DNA]</scope>
    <source>
        <strain evidence="2 5">JCM 10667</strain>
    </source>
</reference>
<evidence type="ECO:0000313" key="5">
    <source>
        <dbReference type="Proteomes" id="UP001501427"/>
    </source>
</evidence>
<gene>
    <name evidence="3" type="ORF">F4557_004357</name>
    <name evidence="2" type="ORF">GCM10009546_36910</name>
</gene>
<dbReference type="EMBL" id="BAAAHD010000032">
    <property type="protein sequence ID" value="GAA0570775.1"/>
    <property type="molecule type" value="Genomic_DNA"/>
</dbReference>
<dbReference type="GO" id="GO:0019441">
    <property type="term" value="P:L-tryptophan catabolic process to kynurenine"/>
    <property type="evidence" value="ECO:0007669"/>
    <property type="project" value="InterPro"/>
</dbReference>
<dbReference type="EMBL" id="JACHMV010000001">
    <property type="protein sequence ID" value="MBB4775939.1"/>
    <property type="molecule type" value="Genomic_DNA"/>
</dbReference>
<reference evidence="3 4" key="2">
    <citation type="submission" date="2020-08" db="EMBL/GenBank/DDBJ databases">
        <title>Sequencing the genomes of 1000 actinobacteria strains.</title>
        <authorList>
            <person name="Klenk H.-P."/>
        </authorList>
    </citation>
    <scope>NUCLEOTIDE SEQUENCE [LARGE SCALE GENOMIC DNA]</scope>
    <source>
        <strain evidence="3 4">DSM 44772</strain>
    </source>
</reference>
<dbReference type="InterPro" id="IPR037175">
    <property type="entry name" value="KFase_sf"/>
</dbReference>
<sequence length="309" mass="33241">MGGHPNPDGAPGSAPRPRYRDLPDGRAAGVFGAGDVLGTLNLQTPDAVVAAARLVRSGRVFALNAPVDWPDPPLYSRLPVEHTVFRTAMGNLDDHLDHFYPQASSQWDGFRHIRDPEFGYYNGQDEALGVDHWARRGIAGRGVLLDVGRALAGTGRDLAWNVRTEITAADLERARAAAGVDRRPGDVLLVRTGWTAGYEAATTAERTEYRSGGESPGLEPSREMAEYLWDWGVGAVASDNVGVEALPAPATSLHHLTLSRLGLPLGELWWLEALAEDCLRDGRYEHLLVSAPLHVRGGIGSPANAVAIK</sequence>
<keyword evidence="5" id="KW-1185">Reference proteome</keyword>
<dbReference type="Pfam" id="PF04199">
    <property type="entry name" value="Cyclase"/>
    <property type="match status" value="1"/>
</dbReference>
<dbReference type="Proteomes" id="UP001501427">
    <property type="component" value="Unassembled WGS sequence"/>
</dbReference>
<dbReference type="SUPFAM" id="SSF102198">
    <property type="entry name" value="Putative cyclase"/>
    <property type="match status" value="1"/>
</dbReference>
<evidence type="ECO:0000313" key="4">
    <source>
        <dbReference type="Proteomes" id="UP000549343"/>
    </source>
</evidence>
<reference evidence="2" key="3">
    <citation type="submission" date="2023-12" db="EMBL/GenBank/DDBJ databases">
        <authorList>
            <person name="Sun Q."/>
            <person name="Inoue M."/>
        </authorList>
    </citation>
    <scope>NUCLEOTIDE SEQUENCE</scope>
    <source>
        <strain evidence="2">JCM 10667</strain>
    </source>
</reference>
<accession>A0A7W7MZD9</accession>
<comment type="caution">
    <text evidence="3">The sequence shown here is derived from an EMBL/GenBank/DDBJ whole genome shotgun (WGS) entry which is preliminary data.</text>
</comment>
<dbReference type="PANTHER" id="PTHR34861">
    <property type="match status" value="1"/>
</dbReference>
<protein>
    <submittedName>
        <fullName evidence="2">Cyclase family protein</fullName>
    </submittedName>
    <submittedName>
        <fullName evidence="3">Kynurenine formamidase</fullName>
    </submittedName>
</protein>
<evidence type="ECO:0000313" key="3">
    <source>
        <dbReference type="EMBL" id="MBB4775939.1"/>
    </source>
</evidence>
<dbReference type="GO" id="GO:0004061">
    <property type="term" value="F:arylformamidase activity"/>
    <property type="evidence" value="ECO:0007669"/>
    <property type="project" value="InterPro"/>
</dbReference>
<dbReference type="Gene3D" id="3.50.30.50">
    <property type="entry name" value="Putative cyclase"/>
    <property type="match status" value="1"/>
</dbReference>
<proteinExistence type="predicted"/>
<dbReference type="Proteomes" id="UP000549343">
    <property type="component" value="Unassembled WGS sequence"/>
</dbReference>
<name>A0A7W7MZD9_9ACTN</name>
<feature type="region of interest" description="Disordered" evidence="1">
    <location>
        <begin position="1"/>
        <end position="25"/>
    </location>
</feature>
<dbReference type="InterPro" id="IPR007325">
    <property type="entry name" value="KFase/CYL"/>
</dbReference>
<evidence type="ECO:0000313" key="2">
    <source>
        <dbReference type="EMBL" id="GAA0570775.1"/>
    </source>
</evidence>